<reference evidence="4 5" key="1">
    <citation type="submission" date="2008-06" db="EMBL/GenBank/DDBJ databases">
        <title>Complete sequence of Chloroherpeton thalassium ATCC 35110.</title>
        <authorList>
            <consortium name="US DOE Joint Genome Institute"/>
            <person name="Lucas S."/>
            <person name="Copeland A."/>
            <person name="Lapidus A."/>
            <person name="Glavina del Rio T."/>
            <person name="Dalin E."/>
            <person name="Tice H."/>
            <person name="Bruce D."/>
            <person name="Goodwin L."/>
            <person name="Pitluck S."/>
            <person name="Schmutz J."/>
            <person name="Larimer F."/>
            <person name="Land M."/>
            <person name="Hauser L."/>
            <person name="Kyrpides N."/>
            <person name="Mikhailova N."/>
            <person name="Liu Z."/>
            <person name="Li T."/>
            <person name="Zhao F."/>
            <person name="Overmann J."/>
            <person name="Bryant D.A."/>
            <person name="Richardson P."/>
        </authorList>
    </citation>
    <scope>NUCLEOTIDE SEQUENCE [LARGE SCALE GENOMIC DNA]</scope>
    <source>
        <strain evidence="5">ATCC 35110 / GB-78</strain>
    </source>
</reference>
<evidence type="ECO:0000256" key="1">
    <source>
        <dbReference type="ARBA" id="ARBA00022723"/>
    </source>
</evidence>
<dbReference type="GO" id="GO:0046872">
    <property type="term" value="F:metal ion binding"/>
    <property type="evidence" value="ECO:0007669"/>
    <property type="project" value="UniProtKB-KW"/>
</dbReference>
<protein>
    <submittedName>
        <fullName evidence="4">Cobalamin (Vitamin B12) biosynthesis CbiX protein</fullName>
    </submittedName>
</protein>
<dbReference type="SUPFAM" id="SSF53800">
    <property type="entry name" value="Chelatase"/>
    <property type="match status" value="1"/>
</dbReference>
<sequence>MSDKGWLICGHGSRLEAGAQAFLRFADDLKKRNPQVAVEAGFLELSEPTYEEAIGKMYKNGVREIFAQPILLFTGVHLQHDMPAMMHEFEEKFSGLKIHLGSFIGATDEIIDLAVKRIEAACPDLDEAAKKETALLSIPVGASVPEANGDAAKLSRLIWEKSGFGFGAYGFVSRMTSPSVSEMLSFMDNLSHKRIVANPLMFFPGVYSQRIDEAVKAFQAESDKEIIITEPLESDGLLCETVEKAIAKVVSGEVDLMKTFDPEAHSHHEHHHHHHGHGHGHHHHHGHGGGGHGHGHRH</sequence>
<dbReference type="InterPro" id="IPR002762">
    <property type="entry name" value="CbiX-like"/>
</dbReference>
<dbReference type="RefSeq" id="WP_012500757.1">
    <property type="nucleotide sequence ID" value="NC_011026.1"/>
</dbReference>
<feature type="region of interest" description="Disordered" evidence="3">
    <location>
        <begin position="264"/>
        <end position="298"/>
    </location>
</feature>
<organism evidence="4 5">
    <name type="scientific">Chloroherpeton thalassium (strain ATCC 35110 / GB-78)</name>
    <dbReference type="NCBI Taxonomy" id="517418"/>
    <lineage>
        <taxon>Bacteria</taxon>
        <taxon>Pseudomonadati</taxon>
        <taxon>Chlorobiota</taxon>
        <taxon>Chlorobiia</taxon>
        <taxon>Chlorobiales</taxon>
        <taxon>Chloroherpetonaceae</taxon>
        <taxon>Chloroherpeton</taxon>
    </lineage>
</organism>
<name>B3QW20_CHLT3</name>
<dbReference type="Pfam" id="PF01903">
    <property type="entry name" value="CbiX"/>
    <property type="match status" value="2"/>
</dbReference>
<feature type="compositionally biased region" description="Basic residues" evidence="3">
    <location>
        <begin position="267"/>
        <end position="298"/>
    </location>
</feature>
<dbReference type="PANTHER" id="PTHR33542:SF3">
    <property type="entry name" value="SIROHYDROCHLORIN FERROCHELATASE, CHLOROPLASTIC"/>
    <property type="match status" value="1"/>
</dbReference>
<dbReference type="AlphaFoldDB" id="B3QW20"/>
<dbReference type="eggNOG" id="COG2138">
    <property type="taxonomic scope" value="Bacteria"/>
</dbReference>
<dbReference type="KEGG" id="cts:Ctha_2223"/>
<keyword evidence="2" id="KW-0456">Lyase</keyword>
<evidence type="ECO:0000256" key="2">
    <source>
        <dbReference type="ARBA" id="ARBA00023239"/>
    </source>
</evidence>
<dbReference type="InterPro" id="IPR050963">
    <property type="entry name" value="Sirohydro_Cobaltochel/CbiX"/>
</dbReference>
<dbReference type="Gene3D" id="3.40.50.1400">
    <property type="match status" value="2"/>
</dbReference>
<dbReference type="STRING" id="517418.Ctha_2223"/>
<dbReference type="HOGENOM" id="CLU_056929_0_0_10"/>
<gene>
    <name evidence="4" type="ordered locus">Ctha_2223</name>
</gene>
<proteinExistence type="predicted"/>
<accession>B3QW20</accession>
<evidence type="ECO:0000313" key="5">
    <source>
        <dbReference type="Proteomes" id="UP000001208"/>
    </source>
</evidence>
<dbReference type="GO" id="GO:0016829">
    <property type="term" value="F:lyase activity"/>
    <property type="evidence" value="ECO:0007669"/>
    <property type="project" value="UniProtKB-KW"/>
</dbReference>
<dbReference type="PANTHER" id="PTHR33542">
    <property type="entry name" value="SIROHYDROCHLORIN FERROCHELATASE, CHLOROPLASTIC"/>
    <property type="match status" value="1"/>
</dbReference>
<evidence type="ECO:0000313" key="4">
    <source>
        <dbReference type="EMBL" id="ACF14674.1"/>
    </source>
</evidence>
<dbReference type="EMBL" id="CP001100">
    <property type="protein sequence ID" value="ACF14674.1"/>
    <property type="molecule type" value="Genomic_DNA"/>
</dbReference>
<dbReference type="Proteomes" id="UP000001208">
    <property type="component" value="Chromosome"/>
</dbReference>
<keyword evidence="1" id="KW-0479">Metal-binding</keyword>
<evidence type="ECO:0000256" key="3">
    <source>
        <dbReference type="SAM" id="MobiDB-lite"/>
    </source>
</evidence>
<keyword evidence="5" id="KW-1185">Reference proteome</keyword>
<dbReference type="CDD" id="cd03416">
    <property type="entry name" value="CbiX_SirB_N"/>
    <property type="match status" value="1"/>
</dbReference>